<dbReference type="InterPro" id="IPR011604">
    <property type="entry name" value="PDDEXK-like_dom_sf"/>
</dbReference>
<dbReference type="GO" id="GO:0006281">
    <property type="term" value="P:DNA repair"/>
    <property type="evidence" value="ECO:0007669"/>
    <property type="project" value="UniProtKB-KW"/>
</dbReference>
<dbReference type="Gene3D" id="3.90.320.10">
    <property type="match status" value="1"/>
</dbReference>
<sequence>MSDDVPDWLPTIEDDEDPKPQQRTIIESERYPMRVLAGAGTGKTFTMVRKIENLIEEHGISPDRILALTFTNNAADSMREKLNAKLGPAGYDVDAYTYHSICNEILTDYAYDAGLDPDFEIATDAEKYVIVLDVLDEIDYRAVKPNVYGPDSYGNGVASKLLSFIGSMKRSGISPAEIEEYLGSPEQVYELDAVPDRIEEIAGDHLGGRSVSTVLDGIPDTRADLVAERDTLRDEGLEASIKDFLDRLVDLCDALEVTFEEHEAGERSLPEDAHKLPKYLLGGYSSGAPSGIPNDLKLELTDYLRDGLSECKTALDLNAGYEAYERELDRRNLLDFDGLVVKTVELLETDVGEGLGDRWDYVFCDEFQDTDRLQFDLITSLVSEDRLFVVGDDDQAIYEWRGANVSNITDELDDVFGPDLEDEPLEQNFRSRQPILDLANEALERLADRRSTKTLTRVDEPDFDGDTVAVVEEADDEGDRAEQLVTVTRNLLSGDSEALDRAYDPGEIALLVRNNDHATPILEEFDEAGIPYQVAGDLSTESIGVGTVVAYLKALARPEEDDVSWNRVLTMRYRLTDADLRRVNSHDDGAYAGICNPPLEVFDEPDRIQEVREHISRLLKLRETASLSHLYRELKRLTNIDWYLSEQERRDLAQLDEIIDQYGNDAVQPPLTPQFIDSLQHYDSLLEESGSAPTSQPELADDAVNVMTIHKSKGLDFPVVLMPRLTADEWEPGSRTYDTFESALSEGPESAFDKDFVAQDANEARRILHVGITRAEEILVLHGSREEDDTDDERPVHDAVESILPESVPWRPGSGHLPIWRNLQDCLPSDHTDWTASLASTVVGDVSGQVMYGSEQLSASDGRDRVITFGNKLIEGSLDRVPDNRRFSIDALTGPMTPNPALQHSYTSLEAYEECPRQHFLDYVVNGFSDYRENGYGGDGISQRIVGLLFHDTAEIAAKEQAAERAEWYGICERLAGQRRATDELPTAKECIDRYFDLNLSGWEIVDAEREFQLDVDGHELVGFIDAVYRTPDGELVVIDYKATERHRDIDENKQLPLYLLACRDLYEEPITRAGYAYVGDIGPKVETRSFDEDELDSVRAAVSTTMDRIKETSFSGYETGEHCRWCQHSSLPCGEEWRQGDGGR</sequence>
<dbReference type="PANTHER" id="PTHR11070:SF2">
    <property type="entry name" value="ATP-DEPENDENT DNA HELICASE SRS2"/>
    <property type="match status" value="1"/>
</dbReference>
<dbReference type="InterPro" id="IPR014016">
    <property type="entry name" value="UvrD-like_ATP-bd"/>
</dbReference>
<feature type="binding site" evidence="14">
    <location>
        <begin position="37"/>
        <end position="44"/>
    </location>
    <ligand>
        <name>ATP</name>
        <dbReference type="ChEBI" id="CHEBI:30616"/>
    </ligand>
</feature>
<keyword evidence="9" id="KW-0234">DNA repair</keyword>
<evidence type="ECO:0000256" key="5">
    <source>
        <dbReference type="ARBA" id="ARBA00022806"/>
    </source>
</evidence>
<keyword evidence="10" id="KW-0413">Isomerase</keyword>
<keyword evidence="6" id="KW-0269">Exonuclease</keyword>
<feature type="region of interest" description="Disordered" evidence="15">
    <location>
        <begin position="1"/>
        <end position="21"/>
    </location>
</feature>
<evidence type="ECO:0000256" key="4">
    <source>
        <dbReference type="ARBA" id="ARBA00022801"/>
    </source>
</evidence>
<evidence type="ECO:0000256" key="14">
    <source>
        <dbReference type="PROSITE-ProRule" id="PRU00560"/>
    </source>
</evidence>
<dbReference type="PROSITE" id="PS51198">
    <property type="entry name" value="UVRD_HELICASE_ATP_BIND"/>
    <property type="match status" value="1"/>
</dbReference>
<comment type="caution">
    <text evidence="18">The sequence shown here is derived from an EMBL/GenBank/DDBJ whole genome shotgun (WGS) entry which is preliminary data.</text>
</comment>
<dbReference type="Pfam" id="PF13361">
    <property type="entry name" value="UvrD_C"/>
    <property type="match status" value="2"/>
</dbReference>
<evidence type="ECO:0000256" key="9">
    <source>
        <dbReference type="ARBA" id="ARBA00023204"/>
    </source>
</evidence>
<dbReference type="InterPro" id="IPR027417">
    <property type="entry name" value="P-loop_NTPase"/>
</dbReference>
<dbReference type="GO" id="GO:0005524">
    <property type="term" value="F:ATP binding"/>
    <property type="evidence" value="ECO:0007669"/>
    <property type="project" value="UniProtKB-UniRule"/>
</dbReference>
<dbReference type="PROSITE" id="PS51217">
    <property type="entry name" value="UVRD_HELICASE_CTER"/>
    <property type="match status" value="1"/>
</dbReference>
<keyword evidence="3" id="KW-0227">DNA damage</keyword>
<comment type="catalytic activity">
    <reaction evidence="13">
        <text>ATP + H2O = ADP + phosphate + H(+)</text>
        <dbReference type="Rhea" id="RHEA:13065"/>
        <dbReference type="ChEBI" id="CHEBI:15377"/>
        <dbReference type="ChEBI" id="CHEBI:15378"/>
        <dbReference type="ChEBI" id="CHEBI:30616"/>
        <dbReference type="ChEBI" id="CHEBI:43474"/>
        <dbReference type="ChEBI" id="CHEBI:456216"/>
        <dbReference type="EC" id="5.6.2.4"/>
    </reaction>
</comment>
<keyword evidence="1" id="KW-0540">Nuclease</keyword>
<dbReference type="Gene3D" id="1.10.486.10">
    <property type="entry name" value="PCRA, domain 4"/>
    <property type="match status" value="1"/>
</dbReference>
<evidence type="ECO:0000256" key="7">
    <source>
        <dbReference type="ARBA" id="ARBA00022840"/>
    </source>
</evidence>
<evidence type="ECO:0000256" key="6">
    <source>
        <dbReference type="ARBA" id="ARBA00022839"/>
    </source>
</evidence>
<dbReference type="InterPro" id="IPR000212">
    <property type="entry name" value="DNA_helicase_UvrD/REP"/>
</dbReference>
<gene>
    <name evidence="18" type="ORF">ACFQDD_01165</name>
</gene>
<dbReference type="InterPro" id="IPR038726">
    <property type="entry name" value="PDDEXK_AddAB-type"/>
</dbReference>
<keyword evidence="5 14" id="KW-0347">Helicase</keyword>
<dbReference type="SUPFAM" id="SSF52980">
    <property type="entry name" value="Restriction endonuclease-like"/>
    <property type="match status" value="1"/>
</dbReference>
<evidence type="ECO:0000313" key="18">
    <source>
        <dbReference type="EMBL" id="MFC6770146.1"/>
    </source>
</evidence>
<evidence type="ECO:0000259" key="17">
    <source>
        <dbReference type="PROSITE" id="PS51217"/>
    </source>
</evidence>
<evidence type="ECO:0000256" key="3">
    <source>
        <dbReference type="ARBA" id="ARBA00022763"/>
    </source>
</evidence>
<dbReference type="GO" id="GO:0003677">
    <property type="term" value="F:DNA binding"/>
    <property type="evidence" value="ECO:0007669"/>
    <property type="project" value="UniProtKB-KW"/>
</dbReference>
<dbReference type="SUPFAM" id="SSF52540">
    <property type="entry name" value="P-loop containing nucleoside triphosphate hydrolases"/>
    <property type="match status" value="1"/>
</dbReference>
<accession>A0ABD5SY35</accession>
<feature type="compositionally biased region" description="Acidic residues" evidence="15">
    <location>
        <begin position="1"/>
        <end position="17"/>
    </location>
</feature>
<dbReference type="Gene3D" id="3.40.50.300">
    <property type="entry name" value="P-loop containing nucleotide triphosphate hydrolases"/>
    <property type="match status" value="3"/>
</dbReference>
<dbReference type="GO" id="GO:0004527">
    <property type="term" value="F:exonuclease activity"/>
    <property type="evidence" value="ECO:0007669"/>
    <property type="project" value="UniProtKB-KW"/>
</dbReference>
<evidence type="ECO:0000313" key="19">
    <source>
        <dbReference type="Proteomes" id="UP001596274"/>
    </source>
</evidence>
<evidence type="ECO:0000256" key="8">
    <source>
        <dbReference type="ARBA" id="ARBA00023125"/>
    </source>
</evidence>
<comment type="catalytic activity">
    <reaction evidence="11">
        <text>Couples ATP hydrolysis with the unwinding of duplex DNA by translocating in the 3'-5' direction.</text>
        <dbReference type="EC" id="5.6.2.4"/>
    </reaction>
</comment>
<keyword evidence="4 14" id="KW-0378">Hydrolase</keyword>
<dbReference type="InterPro" id="IPR014017">
    <property type="entry name" value="DNA_helicase_UvrD-like_C"/>
</dbReference>
<reference evidence="18 19" key="1">
    <citation type="journal article" date="2019" name="Int. J. Syst. Evol. Microbiol.">
        <title>The Global Catalogue of Microorganisms (GCM) 10K type strain sequencing project: providing services to taxonomists for standard genome sequencing and annotation.</title>
        <authorList>
            <consortium name="The Broad Institute Genomics Platform"/>
            <consortium name="The Broad Institute Genome Sequencing Center for Infectious Disease"/>
            <person name="Wu L."/>
            <person name="Ma J."/>
        </authorList>
    </citation>
    <scope>NUCLEOTIDE SEQUENCE [LARGE SCALE GENOMIC DNA]</scope>
    <source>
        <strain evidence="18 19">PJ61</strain>
    </source>
</reference>
<protein>
    <recommendedName>
        <fullName evidence="12">DNA 3'-5' helicase</fullName>
        <ecNumber evidence="12">5.6.2.4</ecNumber>
    </recommendedName>
</protein>
<evidence type="ECO:0000256" key="13">
    <source>
        <dbReference type="ARBA" id="ARBA00048988"/>
    </source>
</evidence>
<dbReference type="GO" id="GO:0043138">
    <property type="term" value="F:3'-5' DNA helicase activity"/>
    <property type="evidence" value="ECO:0007669"/>
    <property type="project" value="UniProtKB-EC"/>
</dbReference>
<evidence type="ECO:0000256" key="1">
    <source>
        <dbReference type="ARBA" id="ARBA00022722"/>
    </source>
</evidence>
<evidence type="ECO:0000256" key="11">
    <source>
        <dbReference type="ARBA" id="ARBA00034617"/>
    </source>
</evidence>
<feature type="domain" description="UvrD-like helicase ATP-binding" evidence="16">
    <location>
        <begin position="16"/>
        <end position="432"/>
    </location>
</feature>
<dbReference type="Pfam" id="PF12705">
    <property type="entry name" value="PDDEXK_1"/>
    <property type="match status" value="1"/>
</dbReference>
<dbReference type="InterPro" id="IPR011335">
    <property type="entry name" value="Restrct_endonuc-II-like"/>
</dbReference>
<evidence type="ECO:0000259" key="16">
    <source>
        <dbReference type="PROSITE" id="PS51198"/>
    </source>
</evidence>
<dbReference type="Proteomes" id="UP001596274">
    <property type="component" value="Unassembled WGS sequence"/>
</dbReference>
<keyword evidence="2 14" id="KW-0547">Nucleotide-binding</keyword>
<dbReference type="EC" id="5.6.2.4" evidence="12"/>
<evidence type="ECO:0000256" key="15">
    <source>
        <dbReference type="SAM" id="MobiDB-lite"/>
    </source>
</evidence>
<evidence type="ECO:0000256" key="2">
    <source>
        <dbReference type="ARBA" id="ARBA00022741"/>
    </source>
</evidence>
<dbReference type="EMBL" id="JBHSWT010000013">
    <property type="protein sequence ID" value="MFC6770146.1"/>
    <property type="molecule type" value="Genomic_DNA"/>
</dbReference>
<keyword evidence="7 14" id="KW-0067">ATP-binding</keyword>
<keyword evidence="19" id="KW-1185">Reference proteome</keyword>
<dbReference type="PANTHER" id="PTHR11070">
    <property type="entry name" value="UVRD / RECB / PCRA DNA HELICASE FAMILY MEMBER"/>
    <property type="match status" value="1"/>
</dbReference>
<organism evidence="18 19">
    <name type="scientific">Halorubrum pallidum</name>
    <dbReference type="NCBI Taxonomy" id="1526114"/>
    <lineage>
        <taxon>Archaea</taxon>
        <taxon>Methanobacteriati</taxon>
        <taxon>Methanobacteriota</taxon>
        <taxon>Stenosarchaea group</taxon>
        <taxon>Halobacteria</taxon>
        <taxon>Halobacteriales</taxon>
        <taxon>Haloferacaceae</taxon>
        <taxon>Halorubrum</taxon>
    </lineage>
</organism>
<name>A0ABD5SY35_9EURY</name>
<proteinExistence type="predicted"/>
<keyword evidence="8" id="KW-0238">DNA-binding</keyword>
<evidence type="ECO:0000256" key="10">
    <source>
        <dbReference type="ARBA" id="ARBA00023235"/>
    </source>
</evidence>
<dbReference type="AlphaFoldDB" id="A0ABD5SY35"/>
<dbReference type="Pfam" id="PF00580">
    <property type="entry name" value="UvrD-helicase"/>
    <property type="match status" value="2"/>
</dbReference>
<feature type="domain" description="UvrD-like helicase C-terminal" evidence="17">
    <location>
        <begin position="433"/>
        <end position="714"/>
    </location>
</feature>
<dbReference type="CDD" id="cd17932">
    <property type="entry name" value="DEXQc_UvrD"/>
    <property type="match status" value="1"/>
</dbReference>
<evidence type="ECO:0000256" key="12">
    <source>
        <dbReference type="ARBA" id="ARBA00034808"/>
    </source>
</evidence>